<comment type="caution">
    <text evidence="2">The sequence shown here is derived from an EMBL/GenBank/DDBJ whole genome shotgun (WGS) entry which is preliminary data.</text>
</comment>
<feature type="transmembrane region" description="Helical" evidence="1">
    <location>
        <begin position="99"/>
        <end position="125"/>
    </location>
</feature>
<gene>
    <name evidence="2" type="ORF">AAK873_08685</name>
</gene>
<keyword evidence="1" id="KW-0472">Membrane</keyword>
<dbReference type="InterPro" id="IPR025367">
    <property type="entry name" value="DUF4271"/>
</dbReference>
<dbReference type="Proteomes" id="UP001565200">
    <property type="component" value="Unassembled WGS sequence"/>
</dbReference>
<keyword evidence="1" id="KW-1133">Transmembrane helix</keyword>
<sequence>MAVVESIKLCHSFQAPLEVDAAGINNSVTAYASGLPLEPRPELLGYNSGLLCIIIAMMLIVIFNIHQYSRFMKTLFNDMWSMRRRSTLFDERTVNETRIIGALIVQLCVCESILLLAAMPLLGLYVPLDRAAVVAGAFIGVTIGYYFLQVAAYKVIGYVFAEPEQADQLLGGFNSSQTLLGFCLLLPAMAVLFYPASAVALLCTSILLYLCARIIFIYKGFRIFYHNFSTLLYFILYLCTVEIIPALLVFNGIFSLCRILIS</sequence>
<feature type="transmembrane region" description="Helical" evidence="1">
    <location>
        <begin position="43"/>
        <end position="65"/>
    </location>
</feature>
<feature type="transmembrane region" description="Helical" evidence="1">
    <location>
        <begin position="169"/>
        <end position="193"/>
    </location>
</feature>
<organism evidence="2 3">
    <name type="scientific">Heminiphilus faecis</name>
    <dbReference type="NCBI Taxonomy" id="2601703"/>
    <lineage>
        <taxon>Bacteria</taxon>
        <taxon>Pseudomonadati</taxon>
        <taxon>Bacteroidota</taxon>
        <taxon>Bacteroidia</taxon>
        <taxon>Bacteroidales</taxon>
        <taxon>Muribaculaceae</taxon>
        <taxon>Heminiphilus</taxon>
    </lineage>
</organism>
<name>A0ABV4CWB5_9BACT</name>
<evidence type="ECO:0000313" key="2">
    <source>
        <dbReference type="EMBL" id="MEY8245684.1"/>
    </source>
</evidence>
<keyword evidence="1" id="KW-0812">Transmembrane</keyword>
<proteinExistence type="predicted"/>
<evidence type="ECO:0000256" key="1">
    <source>
        <dbReference type="SAM" id="Phobius"/>
    </source>
</evidence>
<feature type="transmembrane region" description="Helical" evidence="1">
    <location>
        <begin position="131"/>
        <end position="148"/>
    </location>
</feature>
<dbReference type="RefSeq" id="WP_121698028.1">
    <property type="nucleotide sequence ID" value="NZ_JBCLPP010000022.1"/>
</dbReference>
<feature type="transmembrane region" description="Helical" evidence="1">
    <location>
        <begin position="199"/>
        <end position="218"/>
    </location>
</feature>
<feature type="transmembrane region" description="Helical" evidence="1">
    <location>
        <begin position="230"/>
        <end position="261"/>
    </location>
</feature>
<keyword evidence="3" id="KW-1185">Reference proteome</keyword>
<dbReference type="EMBL" id="JBCLPP010000022">
    <property type="protein sequence ID" value="MEY8245684.1"/>
    <property type="molecule type" value="Genomic_DNA"/>
</dbReference>
<evidence type="ECO:0000313" key="3">
    <source>
        <dbReference type="Proteomes" id="UP001565200"/>
    </source>
</evidence>
<dbReference type="Pfam" id="PF14093">
    <property type="entry name" value="DUF4271"/>
    <property type="match status" value="1"/>
</dbReference>
<reference evidence="2 3" key="1">
    <citation type="submission" date="2024-03" db="EMBL/GenBank/DDBJ databases">
        <title>Mouse gut bacterial collection (mGBC) of GemPharmatech.</title>
        <authorList>
            <person name="He Y."/>
            <person name="Dong L."/>
            <person name="Wu D."/>
            <person name="Gao X."/>
            <person name="Lin Z."/>
        </authorList>
    </citation>
    <scope>NUCLEOTIDE SEQUENCE [LARGE SCALE GENOMIC DNA]</scope>
    <source>
        <strain evidence="2 3">54-13</strain>
    </source>
</reference>
<protein>
    <submittedName>
        <fullName evidence="2">DUF4271 domain-containing protein</fullName>
    </submittedName>
</protein>
<accession>A0ABV4CWB5</accession>